<dbReference type="SUPFAM" id="SSF47413">
    <property type="entry name" value="lambda repressor-like DNA-binding domains"/>
    <property type="match status" value="1"/>
</dbReference>
<feature type="domain" description="HTH cro/C1-type" evidence="1">
    <location>
        <begin position="46"/>
        <end position="101"/>
    </location>
</feature>
<evidence type="ECO:0000313" key="3">
    <source>
        <dbReference type="Proteomes" id="UP001139207"/>
    </source>
</evidence>
<gene>
    <name evidence="2" type="ORF">MUN33_12270</name>
</gene>
<dbReference type="EMBL" id="JALIEA010000017">
    <property type="protein sequence ID" value="MCJ7859477.1"/>
    <property type="molecule type" value="Genomic_DNA"/>
</dbReference>
<dbReference type="CDD" id="cd00093">
    <property type="entry name" value="HTH_XRE"/>
    <property type="match status" value="1"/>
</dbReference>
<dbReference type="PROSITE" id="PS50943">
    <property type="entry name" value="HTH_CROC1"/>
    <property type="match status" value="1"/>
</dbReference>
<reference evidence="2" key="1">
    <citation type="submission" date="2022-04" db="EMBL/GenBank/DDBJ databases">
        <title>Corynebacterium kalidii LD5P10.</title>
        <authorList>
            <person name="Sun J.Q."/>
        </authorList>
    </citation>
    <scope>NUCLEOTIDE SEQUENCE</scope>
    <source>
        <strain evidence="2">LD5P10</strain>
    </source>
</reference>
<organism evidence="2 3">
    <name type="scientific">Corynebacterium kalidii</name>
    <dbReference type="NCBI Taxonomy" id="2931982"/>
    <lineage>
        <taxon>Bacteria</taxon>
        <taxon>Bacillati</taxon>
        <taxon>Actinomycetota</taxon>
        <taxon>Actinomycetes</taxon>
        <taxon>Mycobacteriales</taxon>
        <taxon>Corynebacteriaceae</taxon>
        <taxon>Corynebacterium</taxon>
    </lineage>
</organism>
<name>A0A9X1WL01_9CORY</name>
<dbReference type="InterPro" id="IPR001387">
    <property type="entry name" value="Cro/C1-type_HTH"/>
</dbReference>
<dbReference type="SMART" id="SM00530">
    <property type="entry name" value="HTH_XRE"/>
    <property type="match status" value="1"/>
</dbReference>
<dbReference type="GO" id="GO:0003677">
    <property type="term" value="F:DNA binding"/>
    <property type="evidence" value="ECO:0007669"/>
    <property type="project" value="InterPro"/>
</dbReference>
<dbReference type="Proteomes" id="UP001139207">
    <property type="component" value="Unassembled WGS sequence"/>
</dbReference>
<dbReference type="Pfam" id="PF01381">
    <property type="entry name" value="HTH_3"/>
    <property type="match status" value="1"/>
</dbReference>
<dbReference type="InterPro" id="IPR010982">
    <property type="entry name" value="Lambda_DNA-bd_dom_sf"/>
</dbReference>
<comment type="caution">
    <text evidence="2">The sequence shown here is derived from an EMBL/GenBank/DDBJ whole genome shotgun (WGS) entry which is preliminary data.</text>
</comment>
<evidence type="ECO:0000313" key="2">
    <source>
        <dbReference type="EMBL" id="MCJ7859477.1"/>
    </source>
</evidence>
<dbReference type="Gene3D" id="1.10.260.40">
    <property type="entry name" value="lambda repressor-like DNA-binding domains"/>
    <property type="match status" value="1"/>
</dbReference>
<protein>
    <submittedName>
        <fullName evidence="2">Helix-turn-helix domain-containing protein</fullName>
    </submittedName>
</protein>
<evidence type="ECO:0000259" key="1">
    <source>
        <dbReference type="PROSITE" id="PS50943"/>
    </source>
</evidence>
<dbReference type="RefSeq" id="WP_244805204.1">
    <property type="nucleotide sequence ID" value="NZ_JALIEA010000017.1"/>
</dbReference>
<proteinExistence type="predicted"/>
<dbReference type="AlphaFoldDB" id="A0A9X1WL01"/>
<sequence>MASVSFEDRMAADRASWSKSTREVHAVVATAVRAEVEERARLGSTLAEARKELKLSQSDVSGIVGVQQSEISRIERGVHNPTLDTLARLGEAVGLRLAFERP</sequence>
<accession>A0A9X1WL01</accession>
<keyword evidence="3" id="KW-1185">Reference proteome</keyword>